<accession>A0A1H9I747</accession>
<gene>
    <name evidence="1" type="ORF">SAMN05216548_1075</name>
</gene>
<dbReference type="EMBL" id="FOFG01000007">
    <property type="protein sequence ID" value="SEQ70393.1"/>
    <property type="molecule type" value="Genomic_DNA"/>
</dbReference>
<organism evidence="1 2">
    <name type="scientific">Faunimonas pinastri</name>
    <dbReference type="NCBI Taxonomy" id="1855383"/>
    <lineage>
        <taxon>Bacteria</taxon>
        <taxon>Pseudomonadati</taxon>
        <taxon>Pseudomonadota</taxon>
        <taxon>Alphaproteobacteria</taxon>
        <taxon>Hyphomicrobiales</taxon>
        <taxon>Afifellaceae</taxon>
        <taxon>Faunimonas</taxon>
    </lineage>
</organism>
<name>A0A1H9I747_9HYPH</name>
<dbReference type="RefSeq" id="WP_092496580.1">
    <property type="nucleotide sequence ID" value="NZ_FOFG01000007.1"/>
</dbReference>
<dbReference type="Proteomes" id="UP000199647">
    <property type="component" value="Unassembled WGS sequence"/>
</dbReference>
<sequence>MITSSVVASGYRPARQRITTETRAALAGMTVQPSEKRILVYDTAIRSLKSAGIWSKLGWLSLLAAHDEQAGRLNLVAPAQVASAVNSPTFNADQGFSFDGASNYIDTGVLPSAVAVLTQNSAHEGVRVRTAGTSTQPLLGSSNATGIMYLWPRNASGVLAGRLNTSTAGTFGQAATRAGHSILTRADAAAISGYKDGALLGTSSVASVAPGTQTASITLGRGGTAAYADDQVSAFHVGAALTADDVAKLQTILTTYMKAVGAE</sequence>
<dbReference type="OrthoDB" id="7558053at2"/>
<evidence type="ECO:0000313" key="1">
    <source>
        <dbReference type="EMBL" id="SEQ70393.1"/>
    </source>
</evidence>
<evidence type="ECO:0000313" key="2">
    <source>
        <dbReference type="Proteomes" id="UP000199647"/>
    </source>
</evidence>
<proteinExistence type="predicted"/>
<dbReference type="AlphaFoldDB" id="A0A1H9I747"/>
<reference evidence="1 2" key="1">
    <citation type="submission" date="2016-10" db="EMBL/GenBank/DDBJ databases">
        <authorList>
            <person name="de Groot N.N."/>
        </authorList>
    </citation>
    <scope>NUCLEOTIDE SEQUENCE [LARGE SCALE GENOMIC DNA]</scope>
    <source>
        <strain evidence="1 2">A52C2</strain>
    </source>
</reference>
<dbReference type="STRING" id="1855383.SAMN05216548_1075"/>
<keyword evidence="2" id="KW-1185">Reference proteome</keyword>
<protein>
    <submittedName>
        <fullName evidence="1">Uncharacterized protein</fullName>
    </submittedName>
</protein>